<sequence length="153" mass="16956">MPGSDLPSPDGLALSGQWQRLVSTWVARRDLPLEADAGSVSVRFDHPEARRKITLAFTTARKELLLVLITDDRYLTENQIALAAAAANAWNVERLAPMLSVCNLGGAGPAYLSGIRTLPLACALSRPAFHAMADRWLEEARELFTWCHREFRL</sequence>
<evidence type="ECO:0000313" key="1">
    <source>
        <dbReference type="EMBL" id="OQD57371.1"/>
    </source>
</evidence>
<dbReference type="Proteomes" id="UP000184286">
    <property type="component" value="Unassembled WGS sequence"/>
</dbReference>
<reference evidence="2" key="1">
    <citation type="submission" date="2016-11" db="EMBL/GenBank/DDBJ databases">
        <authorList>
            <person name="Schniete J.K."/>
            <person name="Salih T."/>
            <person name="Algora Gallardo L."/>
            <person name="Martinez Fernandez S."/>
            <person name="Herron P.R."/>
        </authorList>
    </citation>
    <scope>NUCLEOTIDE SEQUENCE [LARGE SCALE GENOMIC DNA]</scope>
    <source>
        <strain evidence="2">DSM 41896</strain>
    </source>
</reference>
<proteinExistence type="predicted"/>
<dbReference type="OrthoDB" id="4231820at2"/>
<dbReference type="AlphaFoldDB" id="A0A1V6MY69"/>
<reference evidence="1 2" key="2">
    <citation type="submission" date="2017-02" db="EMBL/GenBank/DDBJ databases">
        <title>Draft genome sequence of Streptomyces phaeoluteigriseus type strain DSM41896.</title>
        <authorList>
            <person name="Salih T.S."/>
            <person name="Algora Gallardo L."/>
            <person name="Melo Santos T."/>
            <person name="Filgueira Martinez S."/>
            <person name="Herron P.R."/>
        </authorList>
    </citation>
    <scope>NUCLEOTIDE SEQUENCE [LARGE SCALE GENOMIC DNA]</scope>
    <source>
        <strain evidence="1 2">DSM 41896</strain>
    </source>
</reference>
<comment type="caution">
    <text evidence="1">The sequence shown here is derived from an EMBL/GenBank/DDBJ whole genome shotgun (WGS) entry which is preliminary data.</text>
</comment>
<organism evidence="1 2">
    <name type="scientific">Streptomyces phaeoluteigriseus</name>
    <dbReference type="NCBI Taxonomy" id="114686"/>
    <lineage>
        <taxon>Bacteria</taxon>
        <taxon>Bacillati</taxon>
        <taxon>Actinomycetota</taxon>
        <taxon>Actinomycetes</taxon>
        <taxon>Kitasatosporales</taxon>
        <taxon>Streptomycetaceae</taxon>
        <taxon>Streptomyces</taxon>
        <taxon>Streptomyces aurantiacus group</taxon>
    </lineage>
</organism>
<gene>
    <name evidence="1" type="ORF">BM536_005220</name>
</gene>
<dbReference type="RefSeq" id="WP_073494347.1">
    <property type="nucleotide sequence ID" value="NZ_MPOH02000005.1"/>
</dbReference>
<evidence type="ECO:0008006" key="3">
    <source>
        <dbReference type="Google" id="ProtNLM"/>
    </source>
</evidence>
<protein>
    <recommendedName>
        <fullName evidence="3">YbjN domain-containing protein</fullName>
    </recommendedName>
</protein>
<accession>A0A1V6MY69</accession>
<evidence type="ECO:0000313" key="2">
    <source>
        <dbReference type="Proteomes" id="UP000184286"/>
    </source>
</evidence>
<dbReference type="EMBL" id="MPOH02000005">
    <property type="protein sequence ID" value="OQD57371.1"/>
    <property type="molecule type" value="Genomic_DNA"/>
</dbReference>
<name>A0A1V6MY69_9ACTN</name>